<evidence type="ECO:0000256" key="1">
    <source>
        <dbReference type="SAM" id="Phobius"/>
    </source>
</evidence>
<feature type="transmembrane region" description="Helical" evidence="1">
    <location>
        <begin position="63"/>
        <end position="86"/>
    </location>
</feature>
<evidence type="ECO:0000313" key="3">
    <source>
        <dbReference type="Proteomes" id="UP000177798"/>
    </source>
</evidence>
<gene>
    <name evidence="2" type="ORF">sscle_09g072300</name>
</gene>
<feature type="transmembrane region" description="Helical" evidence="1">
    <location>
        <begin position="107"/>
        <end position="130"/>
    </location>
</feature>
<keyword evidence="1" id="KW-0472">Membrane</keyword>
<accession>A0A1D9QBY7</accession>
<dbReference type="RefSeq" id="XP_001595848.1">
    <property type="nucleotide sequence ID" value="XM_001595798.1"/>
</dbReference>
<dbReference type="Proteomes" id="UP000177798">
    <property type="component" value="Chromosome 9"/>
</dbReference>
<dbReference type="OrthoDB" id="4868994at2759"/>
<evidence type="ECO:0000313" key="2">
    <source>
        <dbReference type="EMBL" id="APA12460.1"/>
    </source>
</evidence>
<keyword evidence="1" id="KW-1133">Transmembrane helix</keyword>
<evidence type="ECO:0008006" key="4">
    <source>
        <dbReference type="Google" id="ProtNLM"/>
    </source>
</evidence>
<dbReference type="VEuPathDB" id="FungiDB:sscle_09g072300"/>
<keyword evidence="1" id="KW-0812">Transmembrane</keyword>
<reference evidence="3" key="1">
    <citation type="journal article" date="2017" name="Genome Biol. Evol.">
        <title>The complete genome sequence of the phytopathogenic fungus Sclerotinia sclerotiorum reveals insights into the genome architecture of broad host range pathogens.</title>
        <authorList>
            <person name="Derbyshire M."/>
            <person name="Denton-Giles M."/>
            <person name="Hegedus D."/>
            <person name="Seifbarghy S."/>
            <person name="Rollins J."/>
            <person name="van Kan J."/>
            <person name="Seidl M.F."/>
            <person name="Faino L."/>
            <person name="Mbengue M."/>
            <person name="Navaud O."/>
            <person name="Raffaele S."/>
            <person name="Hammond-Kosack K."/>
            <person name="Heard S."/>
            <person name="Oliver R."/>
        </authorList>
    </citation>
    <scope>NUCLEOTIDE SEQUENCE [LARGE SCALE GENOMIC DNA]</scope>
    <source>
        <strain evidence="3">ATCC 18683 / 1980 / Ss-1</strain>
    </source>
</reference>
<dbReference type="OMA" id="MMFPPVL"/>
<dbReference type="KEGG" id="ssl:SS1G_03938"/>
<dbReference type="AlphaFoldDB" id="A0A1D9QBY7"/>
<name>A0A1D9QBY7_SCLS1</name>
<organism evidence="2 3">
    <name type="scientific">Sclerotinia sclerotiorum (strain ATCC 18683 / 1980 / Ss-1)</name>
    <name type="common">White mold</name>
    <name type="synonym">Whetzelinia sclerotiorum</name>
    <dbReference type="NCBI Taxonomy" id="665079"/>
    <lineage>
        <taxon>Eukaryota</taxon>
        <taxon>Fungi</taxon>
        <taxon>Dikarya</taxon>
        <taxon>Ascomycota</taxon>
        <taxon>Pezizomycotina</taxon>
        <taxon>Leotiomycetes</taxon>
        <taxon>Helotiales</taxon>
        <taxon>Sclerotiniaceae</taxon>
        <taxon>Sclerotinia</taxon>
    </lineage>
</organism>
<sequence>MSNQDEAVENVKKTTISYAQDWGRSPLPPVLLATFTTALHARPLQPLPLAFTPVFLFSTYLNLSGYAIDSAGLTAAWSGLYLILANRRKASGKNMYARIGSKFGARGIVRGAAMGVAGMNLMGGGITYAFGKRQDEDKTL</sequence>
<protein>
    <recommendedName>
        <fullName evidence="4">Altered inheritance of mitochondria protein 19</fullName>
    </recommendedName>
</protein>
<dbReference type="EMBL" id="CP017822">
    <property type="protein sequence ID" value="APA12460.1"/>
    <property type="molecule type" value="Genomic_DNA"/>
</dbReference>
<proteinExistence type="predicted"/>